<organism evidence="2 3">
    <name type="scientific">Thelohanellus kitauei</name>
    <name type="common">Myxosporean</name>
    <dbReference type="NCBI Taxonomy" id="669202"/>
    <lineage>
        <taxon>Eukaryota</taxon>
        <taxon>Metazoa</taxon>
        <taxon>Cnidaria</taxon>
        <taxon>Myxozoa</taxon>
        <taxon>Myxosporea</taxon>
        <taxon>Bivalvulida</taxon>
        <taxon>Platysporina</taxon>
        <taxon>Myxobolidae</taxon>
        <taxon>Thelohanellus</taxon>
    </lineage>
</organism>
<dbReference type="Proteomes" id="UP000031668">
    <property type="component" value="Unassembled WGS sequence"/>
</dbReference>
<accession>A0A0C2J2L5</accession>
<feature type="compositionally biased region" description="Basic and acidic residues" evidence="1">
    <location>
        <begin position="185"/>
        <end position="197"/>
    </location>
</feature>
<evidence type="ECO:0000256" key="1">
    <source>
        <dbReference type="SAM" id="MobiDB-lite"/>
    </source>
</evidence>
<feature type="compositionally biased region" description="Polar residues" evidence="1">
    <location>
        <begin position="70"/>
        <end position="79"/>
    </location>
</feature>
<gene>
    <name evidence="2" type="ORF">RF11_08364</name>
</gene>
<feature type="region of interest" description="Disordered" evidence="1">
    <location>
        <begin position="144"/>
        <end position="205"/>
    </location>
</feature>
<proteinExistence type="predicted"/>
<dbReference type="AlphaFoldDB" id="A0A0C2J2L5"/>
<feature type="region of interest" description="Disordered" evidence="1">
    <location>
        <begin position="69"/>
        <end position="93"/>
    </location>
</feature>
<name>A0A0C2J2L5_THEKT</name>
<feature type="compositionally biased region" description="Basic and acidic residues" evidence="1">
    <location>
        <begin position="148"/>
        <end position="158"/>
    </location>
</feature>
<evidence type="ECO:0000313" key="3">
    <source>
        <dbReference type="Proteomes" id="UP000031668"/>
    </source>
</evidence>
<evidence type="ECO:0000313" key="2">
    <source>
        <dbReference type="EMBL" id="KII63322.1"/>
    </source>
</evidence>
<dbReference type="EMBL" id="JWZT01004725">
    <property type="protein sequence ID" value="KII63322.1"/>
    <property type="molecule type" value="Genomic_DNA"/>
</dbReference>
<keyword evidence="3" id="KW-1185">Reference proteome</keyword>
<protein>
    <submittedName>
        <fullName evidence="2">Uncharacterized protein</fullName>
    </submittedName>
</protein>
<feature type="compositionally biased region" description="Acidic residues" evidence="1">
    <location>
        <begin position="81"/>
        <end position="91"/>
    </location>
</feature>
<comment type="caution">
    <text evidence="2">The sequence shown here is derived from an EMBL/GenBank/DDBJ whole genome shotgun (WGS) entry which is preliminary data.</text>
</comment>
<sequence length="205" mass="23663">MFSNHNIQFKLRRSNGLFVIFSIKDLIITFDGYNRTYTWVMDTFETVFAELRVRRVLANFEQYGGKLTDKNGQLVGSQTDESSEDKEDDMETNGVNEILGKDETDEVNETQEIIETQGDKETEHVNETNEQNEIRTSDEINAVNDTNVDQHNEIKNETENNNEQNGEIRKPELNQTKDNGEPSEEIGKPELDEKQDNNEIINVIQ</sequence>
<reference evidence="2 3" key="1">
    <citation type="journal article" date="2014" name="Genome Biol. Evol.">
        <title>The genome of the myxosporean Thelohanellus kitauei shows adaptations to nutrient acquisition within its fish host.</title>
        <authorList>
            <person name="Yang Y."/>
            <person name="Xiong J."/>
            <person name="Zhou Z."/>
            <person name="Huo F."/>
            <person name="Miao W."/>
            <person name="Ran C."/>
            <person name="Liu Y."/>
            <person name="Zhang J."/>
            <person name="Feng J."/>
            <person name="Wang M."/>
            <person name="Wang M."/>
            <person name="Wang L."/>
            <person name="Yao B."/>
        </authorList>
    </citation>
    <scope>NUCLEOTIDE SEQUENCE [LARGE SCALE GENOMIC DNA]</scope>
    <source>
        <strain evidence="2">Wuqing</strain>
    </source>
</reference>